<gene>
    <name evidence="5" type="ORF">JKP88DRAFT_272102</name>
</gene>
<dbReference type="Gene3D" id="3.10.20.10">
    <property type="match status" value="2"/>
</dbReference>
<dbReference type="GO" id="GO:0005840">
    <property type="term" value="C:ribosome"/>
    <property type="evidence" value="ECO:0007669"/>
    <property type="project" value="UniProtKB-KW"/>
</dbReference>
<evidence type="ECO:0000313" key="5">
    <source>
        <dbReference type="EMBL" id="KAG5183659.1"/>
    </source>
</evidence>
<keyword evidence="2 5" id="KW-0689">Ribosomal protein</keyword>
<keyword evidence="6" id="KW-1185">Reference proteome</keyword>
<proteinExistence type="inferred from homology"/>
<dbReference type="Proteomes" id="UP000664859">
    <property type="component" value="Unassembled WGS sequence"/>
</dbReference>
<feature type="domain" description="Large ribosomal subunit protein eL20" evidence="4">
    <location>
        <begin position="35"/>
        <end position="156"/>
    </location>
</feature>
<keyword evidence="3" id="KW-0687">Ribonucleoprotein</keyword>
<evidence type="ECO:0000256" key="3">
    <source>
        <dbReference type="ARBA" id="ARBA00023274"/>
    </source>
</evidence>
<dbReference type="InterPro" id="IPR023573">
    <property type="entry name" value="Ribosomal_eL20_dom"/>
</dbReference>
<evidence type="ECO:0000259" key="4">
    <source>
        <dbReference type="Pfam" id="PF01775"/>
    </source>
</evidence>
<dbReference type="FunFam" id="3.10.20.10:FF:000002">
    <property type="entry name" value="60S ribosomal protein L18a"/>
    <property type="match status" value="1"/>
</dbReference>
<dbReference type="InterPro" id="IPR021138">
    <property type="entry name" value="Ribosomal_eL20_eukaryotes"/>
</dbReference>
<evidence type="ECO:0000256" key="1">
    <source>
        <dbReference type="ARBA" id="ARBA00009362"/>
    </source>
</evidence>
<evidence type="ECO:0000313" key="6">
    <source>
        <dbReference type="Proteomes" id="UP000664859"/>
    </source>
</evidence>
<comment type="similarity">
    <text evidence="1">Belongs to the eukaryotic ribosomal protein eL20 family.</text>
</comment>
<dbReference type="PIRSF" id="PIRSF002190">
    <property type="entry name" value="Ribosomal_L18a"/>
    <property type="match status" value="1"/>
</dbReference>
<name>A0A835YZJ5_9STRA</name>
<evidence type="ECO:0000256" key="2">
    <source>
        <dbReference type="ARBA" id="ARBA00022980"/>
    </source>
</evidence>
<dbReference type="InterPro" id="IPR028877">
    <property type="entry name" value="Ribosomal_eL20"/>
</dbReference>
<dbReference type="AlphaFoldDB" id="A0A835YZJ5"/>
<dbReference type="GO" id="GO:0003735">
    <property type="term" value="F:structural constituent of ribosome"/>
    <property type="evidence" value="ECO:0007669"/>
    <property type="project" value="InterPro"/>
</dbReference>
<dbReference type="PANTHER" id="PTHR10052">
    <property type="entry name" value="60S RIBOSOMAL PROTEIN L18A"/>
    <property type="match status" value="1"/>
</dbReference>
<dbReference type="GO" id="GO:0006412">
    <property type="term" value="P:translation"/>
    <property type="evidence" value="ECO:0007669"/>
    <property type="project" value="InterPro"/>
</dbReference>
<reference evidence="5" key="1">
    <citation type="submission" date="2021-02" db="EMBL/GenBank/DDBJ databases">
        <title>First Annotated Genome of the Yellow-green Alga Tribonema minus.</title>
        <authorList>
            <person name="Mahan K.M."/>
        </authorList>
    </citation>
    <scope>NUCLEOTIDE SEQUENCE</scope>
    <source>
        <strain evidence="5">UTEX B ZZ1240</strain>
    </source>
</reference>
<accession>A0A835YZJ5</accession>
<dbReference type="EMBL" id="JAFCMP010000192">
    <property type="protein sequence ID" value="KAG5183659.1"/>
    <property type="molecule type" value="Genomic_DNA"/>
</dbReference>
<organism evidence="5 6">
    <name type="scientific">Tribonema minus</name>
    <dbReference type="NCBI Taxonomy" id="303371"/>
    <lineage>
        <taxon>Eukaryota</taxon>
        <taxon>Sar</taxon>
        <taxon>Stramenopiles</taxon>
        <taxon>Ochrophyta</taxon>
        <taxon>PX clade</taxon>
        <taxon>Xanthophyceae</taxon>
        <taxon>Tribonematales</taxon>
        <taxon>Tribonemataceae</taxon>
        <taxon>Tribonema</taxon>
    </lineage>
</organism>
<dbReference type="HAMAP" id="MF_00273">
    <property type="entry name" value="Ribosomal_eL20"/>
    <property type="match status" value="1"/>
</dbReference>
<dbReference type="OrthoDB" id="1294322at2759"/>
<dbReference type="GO" id="GO:1990904">
    <property type="term" value="C:ribonucleoprotein complex"/>
    <property type="evidence" value="ECO:0007669"/>
    <property type="project" value="UniProtKB-KW"/>
</dbReference>
<dbReference type="Pfam" id="PF01775">
    <property type="entry name" value="Ribosomal_L18A"/>
    <property type="match status" value="1"/>
</dbReference>
<dbReference type="FunFam" id="3.10.20.10:FF:000001">
    <property type="entry name" value="60S ribosomal protein L18a"/>
    <property type="match status" value="1"/>
</dbReference>
<protein>
    <submittedName>
        <fullName evidence="5">Ribosomal protein L18</fullName>
    </submittedName>
</protein>
<sequence>MQQPSVIGGRCMNAPPPSLIMAARMRAIASCMPPMRQYQVVGRKAPTEADPNPPAYRMKVFAATKVGAISSFWYLIHQMRKMKKTTGEILDVNEIVEKNARIIKHYGIWLRYDSRSGTHNMYREYRDLTLTGAVDQMYSEMAGRHRCRPRSIQIIRTGIVAAKDTKRAPVKQFQNSQIKFPLAHRIPREPSKKFRTVFKAQRPNTFFG</sequence>
<comment type="caution">
    <text evidence="5">The sequence shown here is derived from an EMBL/GenBank/DDBJ whole genome shotgun (WGS) entry which is preliminary data.</text>
</comment>
<dbReference type="SUPFAM" id="SSF160374">
    <property type="entry name" value="RplX-like"/>
    <property type="match status" value="1"/>
</dbReference>